<dbReference type="EMBL" id="JAAIYP010000038">
    <property type="protein sequence ID" value="NFV80879.1"/>
    <property type="molecule type" value="Genomic_DNA"/>
</dbReference>
<name>A0A7C9QV37_9PROT</name>
<dbReference type="RefSeq" id="WP_163679893.1">
    <property type="nucleotide sequence ID" value="NZ_JAAIYP010000038.1"/>
</dbReference>
<dbReference type="SUPFAM" id="SSF55073">
    <property type="entry name" value="Nucleotide cyclase"/>
    <property type="match status" value="1"/>
</dbReference>
<evidence type="ECO:0008006" key="3">
    <source>
        <dbReference type="Google" id="ProtNLM"/>
    </source>
</evidence>
<sequence>MSFWTDLRLPAQHDMLVAIIETHWLHRHAEASTLAGVMDIMSGLFALTGIRVAEAGGRQIKTLGDNALTIFPAADTDHALNALIALRTEANQWLGQRGYASHVGIKADVGPVALGLVGTPGQEILDVFGRPVATAFTLTGTGLTVTAPVFRLLSPETRKHLRKHTPPVTYIGTDDRRPGD</sequence>
<dbReference type="AlphaFoldDB" id="A0A7C9QV37"/>
<dbReference type="InterPro" id="IPR029787">
    <property type="entry name" value="Nucleotide_cyclase"/>
</dbReference>
<gene>
    <name evidence="1" type="ORF">G4223_12230</name>
</gene>
<proteinExistence type="predicted"/>
<protein>
    <recommendedName>
        <fullName evidence="3">Adenylate/guanylate cyclase domain-containing protein</fullName>
    </recommendedName>
</protein>
<comment type="caution">
    <text evidence="1">The sequence shown here is derived from an EMBL/GenBank/DDBJ whole genome shotgun (WGS) entry which is preliminary data.</text>
</comment>
<accession>A0A7C9QV37</accession>
<evidence type="ECO:0000313" key="1">
    <source>
        <dbReference type="EMBL" id="NFV80879.1"/>
    </source>
</evidence>
<evidence type="ECO:0000313" key="2">
    <source>
        <dbReference type="Proteomes" id="UP000480684"/>
    </source>
</evidence>
<reference evidence="1 2" key="1">
    <citation type="submission" date="2020-02" db="EMBL/GenBank/DDBJ databases">
        <authorList>
            <person name="Dziuba M."/>
            <person name="Kuznetsov B."/>
            <person name="Mardanov A."/>
            <person name="Ravin N."/>
            <person name="Grouzdev D."/>
        </authorList>
    </citation>
    <scope>NUCLEOTIDE SEQUENCE [LARGE SCALE GENOMIC DNA]</scope>
    <source>
        <strain evidence="1 2">SpK</strain>
    </source>
</reference>
<dbReference type="Proteomes" id="UP000480684">
    <property type="component" value="Unassembled WGS sequence"/>
</dbReference>
<organism evidence="1 2">
    <name type="scientific">Magnetospirillum aberrantis SpK</name>
    <dbReference type="NCBI Taxonomy" id="908842"/>
    <lineage>
        <taxon>Bacteria</taxon>
        <taxon>Pseudomonadati</taxon>
        <taxon>Pseudomonadota</taxon>
        <taxon>Alphaproteobacteria</taxon>
        <taxon>Rhodospirillales</taxon>
        <taxon>Rhodospirillaceae</taxon>
        <taxon>Magnetospirillum</taxon>
    </lineage>
</organism>
<keyword evidence="2" id="KW-1185">Reference proteome</keyword>
<dbReference type="Gene3D" id="3.30.70.1230">
    <property type="entry name" value="Nucleotide cyclase"/>
    <property type="match status" value="1"/>
</dbReference>